<evidence type="ECO:0000313" key="2">
    <source>
        <dbReference type="EnsemblMetazoa" id="CJA34732.1"/>
    </source>
</evidence>
<keyword evidence="1" id="KW-0472">Membrane</keyword>
<keyword evidence="1" id="KW-0812">Transmembrane</keyword>
<organism evidence="2 3">
    <name type="scientific">Caenorhabditis japonica</name>
    <dbReference type="NCBI Taxonomy" id="281687"/>
    <lineage>
        <taxon>Eukaryota</taxon>
        <taxon>Metazoa</taxon>
        <taxon>Ecdysozoa</taxon>
        <taxon>Nematoda</taxon>
        <taxon>Chromadorea</taxon>
        <taxon>Rhabditida</taxon>
        <taxon>Rhabditina</taxon>
        <taxon>Rhabditomorpha</taxon>
        <taxon>Rhabditoidea</taxon>
        <taxon>Rhabditidae</taxon>
        <taxon>Peloderinae</taxon>
        <taxon>Caenorhabditis</taxon>
    </lineage>
</organism>
<keyword evidence="3" id="KW-1185">Reference proteome</keyword>
<name>A0A8R1EDZ9_CAEJA</name>
<reference evidence="3" key="1">
    <citation type="submission" date="2010-08" db="EMBL/GenBank/DDBJ databases">
        <authorList>
            <consortium name="Caenorhabditis japonica Sequencing Consortium"/>
            <person name="Wilson R.K."/>
        </authorList>
    </citation>
    <scope>NUCLEOTIDE SEQUENCE [LARGE SCALE GENOMIC DNA]</scope>
    <source>
        <strain evidence="3">DF5081</strain>
    </source>
</reference>
<dbReference type="Proteomes" id="UP000005237">
    <property type="component" value="Unassembled WGS sequence"/>
</dbReference>
<sequence>MVTCQELRLLWTSGIQSQSTLPNAAVSATRQFEFRNNPQHIFEQAANKHLTLIRRRKEWFSKILVHFSLIFFFILFLLRFPPHYFYWPHTFF</sequence>
<protein>
    <submittedName>
        <fullName evidence="2">Uncharacterized protein</fullName>
    </submittedName>
</protein>
<proteinExistence type="predicted"/>
<keyword evidence="1" id="KW-1133">Transmembrane helix</keyword>
<feature type="transmembrane region" description="Helical" evidence="1">
    <location>
        <begin position="59"/>
        <end position="78"/>
    </location>
</feature>
<reference evidence="2" key="2">
    <citation type="submission" date="2022-06" db="UniProtKB">
        <authorList>
            <consortium name="EnsemblMetazoa"/>
        </authorList>
    </citation>
    <scope>IDENTIFICATION</scope>
    <source>
        <strain evidence="2">DF5081</strain>
    </source>
</reference>
<evidence type="ECO:0000313" key="3">
    <source>
        <dbReference type="Proteomes" id="UP000005237"/>
    </source>
</evidence>
<accession>A0A8R1EDZ9</accession>
<dbReference type="EnsemblMetazoa" id="CJA34732.1">
    <property type="protein sequence ID" value="CJA34732.1"/>
    <property type="gene ID" value="WBGene00210579"/>
</dbReference>
<dbReference type="AlphaFoldDB" id="A0A8R1EDZ9"/>
<evidence type="ECO:0000256" key="1">
    <source>
        <dbReference type="SAM" id="Phobius"/>
    </source>
</evidence>